<dbReference type="GO" id="GO:0000447">
    <property type="term" value="P:endonucleolytic cleavage in ITS1 to separate SSU-rRNA from 5.8S rRNA and LSU-rRNA from tricistronic rRNA transcript (SSU-rRNA, 5.8S rRNA, LSU-rRNA)"/>
    <property type="evidence" value="ECO:0007669"/>
    <property type="project" value="EnsemblFungi"/>
</dbReference>
<evidence type="ECO:0000256" key="2">
    <source>
        <dbReference type="ARBA" id="ARBA00022574"/>
    </source>
</evidence>
<dbReference type="PANTHER" id="PTHR19865">
    <property type="entry name" value="U3 SMALL NUCLEOLAR RNA INTERACTING PROTEIN 2"/>
    <property type="match status" value="1"/>
</dbReference>
<feature type="region of interest" description="Disordered" evidence="6">
    <location>
        <begin position="1"/>
        <end position="86"/>
    </location>
</feature>
<evidence type="ECO:0000313" key="8">
    <source>
        <dbReference type="Proteomes" id="UP000000591"/>
    </source>
</evidence>
<dbReference type="GO" id="GO:0034511">
    <property type="term" value="F:U3 snoRNA binding"/>
    <property type="evidence" value="ECO:0007669"/>
    <property type="project" value="EnsemblFungi"/>
</dbReference>
<dbReference type="GO" id="GO:0030515">
    <property type="term" value="F:snoRNA binding"/>
    <property type="evidence" value="ECO:0000318"/>
    <property type="project" value="GO_Central"/>
</dbReference>
<dbReference type="PROSITE" id="PS50082">
    <property type="entry name" value="WD_REPEATS_2"/>
    <property type="match status" value="2"/>
</dbReference>
<dbReference type="OrthoDB" id="189968at2759"/>
<dbReference type="HOGENOM" id="CLU_014017_1_0_1"/>
<dbReference type="RefSeq" id="NP_982643.1">
    <property type="nucleotide sequence ID" value="NM_207996.1"/>
</dbReference>
<feature type="repeat" description="WD" evidence="5">
    <location>
        <begin position="251"/>
        <end position="292"/>
    </location>
</feature>
<dbReference type="STRING" id="284811.Q75EH7"/>
<dbReference type="EMBL" id="AE016814">
    <property type="protein sequence ID" value="AAS50467.1"/>
    <property type="molecule type" value="Genomic_DNA"/>
</dbReference>
<dbReference type="Gene3D" id="2.130.10.10">
    <property type="entry name" value="YVTN repeat-like/Quinoprotein amine dehydrogenase"/>
    <property type="match status" value="1"/>
</dbReference>
<evidence type="ECO:0000256" key="5">
    <source>
        <dbReference type="PROSITE-ProRule" id="PRU00221"/>
    </source>
</evidence>
<dbReference type="InterPro" id="IPR015943">
    <property type="entry name" value="WD40/YVTN_repeat-like_dom_sf"/>
</dbReference>
<gene>
    <name evidence="7" type="ORF">AGOS_AAR102C</name>
</gene>
<protein>
    <submittedName>
        <fullName evidence="7">AAR102Cp</fullName>
    </submittedName>
</protein>
<keyword evidence="4" id="KW-0539">Nucleus</keyword>
<accession>Q75EH7</accession>
<dbReference type="FunFam" id="2.130.10.10:FF:000644">
    <property type="entry name" value="Rrp9p"/>
    <property type="match status" value="1"/>
</dbReference>
<evidence type="ECO:0000256" key="4">
    <source>
        <dbReference type="ARBA" id="ARBA00023242"/>
    </source>
</evidence>
<dbReference type="PANTHER" id="PTHR19865:SF0">
    <property type="entry name" value="U3 SMALL NUCLEOLAR RNA-INTERACTING PROTEIN 2"/>
    <property type="match status" value="1"/>
</dbReference>
<dbReference type="InterPro" id="IPR001680">
    <property type="entry name" value="WD40_rpt"/>
</dbReference>
<feature type="compositionally biased region" description="Acidic residues" evidence="6">
    <location>
        <begin position="56"/>
        <end position="78"/>
    </location>
</feature>
<dbReference type="InParanoid" id="Q75EH7"/>
<dbReference type="OMA" id="CSLRIWK"/>
<dbReference type="GO" id="GO:0000480">
    <property type="term" value="P:endonucleolytic cleavage in 5'-ETS of tricistronic rRNA transcript (SSU-rRNA, 5.8S rRNA, LSU-rRNA)"/>
    <property type="evidence" value="ECO:0007669"/>
    <property type="project" value="EnsemblFungi"/>
</dbReference>
<evidence type="ECO:0000256" key="1">
    <source>
        <dbReference type="ARBA" id="ARBA00004123"/>
    </source>
</evidence>
<name>Q75EH7_EREGS</name>
<dbReference type="SMART" id="SM00320">
    <property type="entry name" value="WD40"/>
    <property type="match status" value="5"/>
</dbReference>
<sequence>MRKALSPLVSRNSHIARTMARGSDSASRKRTRQKTTEKNNVVDEEISGVSSNEEGSSSDEQELEDVADAELDSDEEFANENPADKRRRLAKQYLENIKEEANEIMHGDSEAHADDAQGQGFADAYNNFDARDLDRDIISARLKQDVAEQRGSVYRWIADKLLLSEAKKSFTRVGEKNLTALSCYQQAMNKFSHREIQSKSKGLMFAYTVSKDMQLTKYDITDFNARPTKVKYTKGGRKYIPEGNQGFQNTTEGHYDEILTVAASPDGKYVVTGGRDKKLIVWSTESLAPVKVIPTKDRRGEVLGLAFRRNTDQLYAACADYKIRTFAINQFSQLEVLYGHQDIVADISALNMERCVTVGSRDRTCMLWKIADETRLTFRGGDDPEKLLRRWQKANSEQENKDADDNTPAEPPVFYGEGSIDCITMLDDSHFISGSDNGNISLWSLSKKKPLFVQRVAHGVQPQPDNTKISGERDPAVRTQQAQGNRLAQPYWITALHAVPYSNVFFSGSWNGTMKVWKLHENMRSFEPLGELDGCKGLVTKIQTVEAGKSGRETLRVLASVSKEHRLGRWMGKLPGARNGLFSAVIDQAGF</sequence>
<evidence type="ECO:0000256" key="6">
    <source>
        <dbReference type="SAM" id="MobiDB-lite"/>
    </source>
</evidence>
<evidence type="ECO:0000256" key="3">
    <source>
        <dbReference type="ARBA" id="ARBA00022737"/>
    </source>
</evidence>
<feature type="repeat" description="WD" evidence="5">
    <location>
        <begin position="337"/>
        <end position="378"/>
    </location>
</feature>
<dbReference type="InterPro" id="IPR039241">
    <property type="entry name" value="Rrp9-like"/>
</dbReference>
<evidence type="ECO:0000313" key="7">
    <source>
        <dbReference type="EMBL" id="AAS50467.1"/>
    </source>
</evidence>
<dbReference type="GO" id="GO:0032040">
    <property type="term" value="C:small-subunit processome"/>
    <property type="evidence" value="ECO:0000318"/>
    <property type="project" value="GO_Central"/>
</dbReference>
<dbReference type="GO" id="GO:0000472">
    <property type="term" value="P:endonucleolytic cleavage to generate mature 5'-end of SSU-rRNA from (SSU-rRNA, 5.8S rRNA, LSU-rRNA)"/>
    <property type="evidence" value="ECO:0007669"/>
    <property type="project" value="EnsemblFungi"/>
</dbReference>
<proteinExistence type="predicted"/>
<dbReference type="Proteomes" id="UP000000591">
    <property type="component" value="Chromosome I"/>
</dbReference>
<reference evidence="8" key="2">
    <citation type="journal article" date="2013" name="G3 (Bethesda)">
        <title>Genomes of Ashbya fungi isolated from insects reveal four mating-type loci, numerous translocations, lack of transposons, and distinct gene duplications.</title>
        <authorList>
            <person name="Dietrich F.S."/>
            <person name="Voegeli S."/>
            <person name="Kuo S."/>
            <person name="Philippsen P."/>
        </authorList>
    </citation>
    <scope>GENOME REANNOTATION</scope>
    <source>
        <strain evidence="8">ATCC 10895 / CBS 109.51 / FGSC 9923 / NRRL Y-1056</strain>
    </source>
</reference>
<comment type="subcellular location">
    <subcellularLocation>
        <location evidence="1">Nucleus</location>
    </subcellularLocation>
</comment>
<dbReference type="SUPFAM" id="SSF50978">
    <property type="entry name" value="WD40 repeat-like"/>
    <property type="match status" value="1"/>
</dbReference>
<dbReference type="Pfam" id="PF00400">
    <property type="entry name" value="WD40"/>
    <property type="match status" value="4"/>
</dbReference>
<dbReference type="FunCoup" id="Q75EH7">
    <property type="interactions" value="1136"/>
</dbReference>
<reference evidence="7 8" key="1">
    <citation type="journal article" date="2004" name="Science">
        <title>The Ashbya gossypii genome as a tool for mapping the ancient Saccharomyces cerevisiae genome.</title>
        <authorList>
            <person name="Dietrich F.S."/>
            <person name="Voegeli S."/>
            <person name="Brachat S."/>
            <person name="Lerch A."/>
            <person name="Gates K."/>
            <person name="Steiner S."/>
            <person name="Mohr C."/>
            <person name="Pohlmann R."/>
            <person name="Luedi P."/>
            <person name="Choi S."/>
            <person name="Wing R.A."/>
            <person name="Flavier A."/>
            <person name="Gaffney T.D."/>
            <person name="Philippsen P."/>
        </authorList>
    </citation>
    <scope>NUCLEOTIDE SEQUENCE [LARGE SCALE GENOMIC DNA]</scope>
    <source>
        <strain evidence="8">ATCC 10895 / CBS 109.51 / FGSC 9923 / NRRL Y-1056</strain>
    </source>
</reference>
<dbReference type="PROSITE" id="PS50294">
    <property type="entry name" value="WD_REPEATS_REGION"/>
    <property type="match status" value="1"/>
</dbReference>
<organism evidence="7 8">
    <name type="scientific">Eremothecium gossypii (strain ATCC 10895 / CBS 109.51 / FGSC 9923 / NRRL Y-1056)</name>
    <name type="common">Yeast</name>
    <name type="synonym">Ashbya gossypii</name>
    <dbReference type="NCBI Taxonomy" id="284811"/>
    <lineage>
        <taxon>Eukaryota</taxon>
        <taxon>Fungi</taxon>
        <taxon>Dikarya</taxon>
        <taxon>Ascomycota</taxon>
        <taxon>Saccharomycotina</taxon>
        <taxon>Saccharomycetes</taxon>
        <taxon>Saccharomycetales</taxon>
        <taxon>Saccharomycetaceae</taxon>
        <taxon>Eremothecium</taxon>
    </lineage>
</organism>
<dbReference type="AlphaFoldDB" id="Q75EH7"/>
<keyword evidence="3" id="KW-0677">Repeat</keyword>
<keyword evidence="2 5" id="KW-0853">WD repeat</keyword>
<dbReference type="eggNOG" id="KOG0299">
    <property type="taxonomic scope" value="Eukaryota"/>
</dbReference>
<dbReference type="KEGG" id="ago:AGOS_AAR102C"/>
<dbReference type="GeneID" id="4618731"/>
<keyword evidence="8" id="KW-1185">Reference proteome</keyword>
<dbReference type="InterPro" id="IPR036322">
    <property type="entry name" value="WD40_repeat_dom_sf"/>
</dbReference>
<dbReference type="GO" id="GO:0031428">
    <property type="term" value="C:box C/D methylation guide snoRNP complex"/>
    <property type="evidence" value="ECO:0007669"/>
    <property type="project" value="EnsemblFungi"/>
</dbReference>